<name>A0A5C5ZHB4_9BACT</name>
<comment type="caution">
    <text evidence="1">The sequence shown here is derived from an EMBL/GenBank/DDBJ whole genome shotgun (WGS) entry which is preliminary data.</text>
</comment>
<proteinExistence type="predicted"/>
<evidence type="ECO:0000313" key="2">
    <source>
        <dbReference type="Proteomes" id="UP000320176"/>
    </source>
</evidence>
<gene>
    <name evidence="1" type="ORF">Pla52n_70800</name>
</gene>
<dbReference type="EMBL" id="SJPN01000044">
    <property type="protein sequence ID" value="TWT86447.1"/>
    <property type="molecule type" value="Genomic_DNA"/>
</dbReference>
<evidence type="ECO:0000313" key="1">
    <source>
        <dbReference type="EMBL" id="TWT86447.1"/>
    </source>
</evidence>
<dbReference type="Proteomes" id="UP000320176">
    <property type="component" value="Unassembled WGS sequence"/>
</dbReference>
<keyword evidence="2" id="KW-1185">Reference proteome</keyword>
<sequence>MENREFQEKYEERLARISSIYDANMANIHRVFWESVRRDLLIPDTRRYLTELPKRAAFPKQGDAAIQVGMAPSTYSDGVRDGSMKLSKFQSLHLLVPYQFDLTQVDTRLPILCAFRRILEMDRAPEPLLTPAIIDFLRTVVAGWNHCFRSQPGPITRRAFFDSLASRIGLVERGESLDLIVIAGAPIYRIIVSARRFHLDCRFSLAGFAPPTRSPPWRENRILPCGRLGEN</sequence>
<reference evidence="1 2" key="1">
    <citation type="submission" date="2019-02" db="EMBL/GenBank/DDBJ databases">
        <title>Deep-cultivation of Planctomycetes and their phenomic and genomic characterization uncovers novel biology.</title>
        <authorList>
            <person name="Wiegand S."/>
            <person name="Jogler M."/>
            <person name="Boedeker C."/>
            <person name="Pinto D."/>
            <person name="Vollmers J."/>
            <person name="Rivas-Marin E."/>
            <person name="Kohn T."/>
            <person name="Peeters S.H."/>
            <person name="Heuer A."/>
            <person name="Rast P."/>
            <person name="Oberbeckmann S."/>
            <person name="Bunk B."/>
            <person name="Jeske O."/>
            <person name="Meyerdierks A."/>
            <person name="Storesund J.E."/>
            <person name="Kallscheuer N."/>
            <person name="Luecker S."/>
            <person name="Lage O.M."/>
            <person name="Pohl T."/>
            <person name="Merkel B.J."/>
            <person name="Hornburger P."/>
            <person name="Mueller R.-W."/>
            <person name="Bruemmer F."/>
            <person name="Labrenz M."/>
            <person name="Spormann A.M."/>
            <person name="Op Den Camp H."/>
            <person name="Overmann J."/>
            <person name="Amann R."/>
            <person name="Jetten M.S.M."/>
            <person name="Mascher T."/>
            <person name="Medema M.H."/>
            <person name="Devos D.P."/>
            <person name="Kaster A.-K."/>
            <person name="Ovreas L."/>
            <person name="Rohde M."/>
            <person name="Galperin M.Y."/>
            <person name="Jogler C."/>
        </authorList>
    </citation>
    <scope>NUCLEOTIDE SEQUENCE [LARGE SCALE GENOMIC DNA]</scope>
    <source>
        <strain evidence="1 2">Pla52n</strain>
    </source>
</reference>
<protein>
    <submittedName>
        <fullName evidence="1">Uncharacterized protein</fullName>
    </submittedName>
</protein>
<organism evidence="1 2">
    <name type="scientific">Stieleria varia</name>
    <dbReference type="NCBI Taxonomy" id="2528005"/>
    <lineage>
        <taxon>Bacteria</taxon>
        <taxon>Pseudomonadati</taxon>
        <taxon>Planctomycetota</taxon>
        <taxon>Planctomycetia</taxon>
        <taxon>Pirellulales</taxon>
        <taxon>Pirellulaceae</taxon>
        <taxon>Stieleria</taxon>
    </lineage>
</organism>
<dbReference type="AlphaFoldDB" id="A0A5C5ZHB4"/>
<accession>A0A5C5ZHB4</accession>